<keyword evidence="16" id="KW-1185">Reference proteome</keyword>
<evidence type="ECO:0000256" key="11">
    <source>
        <dbReference type="PIRSR" id="PIRSR001400-2"/>
    </source>
</evidence>
<evidence type="ECO:0000259" key="13">
    <source>
        <dbReference type="SMART" id="SM01192"/>
    </source>
</evidence>
<feature type="domain" description="Enolase C-terminal TIM barrel" evidence="13">
    <location>
        <begin position="143"/>
        <end position="427"/>
    </location>
</feature>
<dbReference type="AlphaFoldDB" id="A0A1D1ULA2"/>
<feature type="binding site" evidence="12">
    <location>
        <position position="314"/>
    </location>
    <ligand>
        <name>Mg(2+)</name>
        <dbReference type="ChEBI" id="CHEBI:18420"/>
    </ligand>
</feature>
<dbReference type="EMBL" id="BDGG01000001">
    <property type="protein sequence ID" value="GAU87133.1"/>
    <property type="molecule type" value="Genomic_DNA"/>
</dbReference>
<comment type="caution">
    <text evidence="15">The sequence shown here is derived from an EMBL/GenBank/DDBJ whole genome shotgun (WGS) entry which is preliminary data.</text>
</comment>
<proteinExistence type="inferred from homology"/>
<dbReference type="EC" id="4.2.1.11" evidence="3"/>
<dbReference type="UniPathway" id="UPA00109">
    <property type="reaction ID" value="UER00187"/>
</dbReference>
<feature type="binding site" evidence="11">
    <location>
        <position position="159"/>
    </location>
    <ligand>
        <name>substrate</name>
    </ligand>
</feature>
<dbReference type="FunFam" id="3.20.20.120:FF:000002">
    <property type="entry name" value="Enolase 1"/>
    <property type="match status" value="1"/>
</dbReference>
<dbReference type="SUPFAM" id="SSF51604">
    <property type="entry name" value="Enolase C-terminal domain-like"/>
    <property type="match status" value="1"/>
</dbReference>
<dbReference type="PANTHER" id="PTHR11902">
    <property type="entry name" value="ENOLASE"/>
    <property type="match status" value="1"/>
</dbReference>
<dbReference type="GO" id="GO:0000287">
    <property type="term" value="F:magnesium ion binding"/>
    <property type="evidence" value="ECO:0007669"/>
    <property type="project" value="InterPro"/>
</dbReference>
<evidence type="ECO:0000256" key="9">
    <source>
        <dbReference type="ARBA" id="ARBA00032132"/>
    </source>
</evidence>
<keyword evidence="6" id="KW-0324">Glycolysis</keyword>
<dbReference type="Pfam" id="PF03952">
    <property type="entry name" value="Enolase_N"/>
    <property type="match status" value="1"/>
</dbReference>
<feature type="binding site" evidence="11">
    <location>
        <position position="168"/>
    </location>
    <ligand>
        <name>substrate</name>
    </ligand>
</feature>
<gene>
    <name evidence="15" type="primary">RvY_00029-1</name>
    <name evidence="15" type="synonym">RvY_00029.1</name>
    <name evidence="15" type="ORF">RvY_00029</name>
</gene>
<sequence>MSGIRKLLARQIYDSRGFPTVEVDVFTPKGIFRAAVPSGASTGVYEAKELRDGDQAKHMGRGVNMAIENIRNEIAPKLVASNISILNQAEIDKFLCDLDGTKDKSRLGANAILAVSLAVAKAAAHEKKIPFYRYIGELSGNPGVTLPVPAMNVINGGKHAGNRLAMQEFMILPRMGSEVYHHLKKIIEQKYGKSAIGVGDEGGFAPDIADGKDALQMIKEAIEAAGYTGKIKIAVDTAASEFCQKEGENRLYNLDMKAEDQSSARKMTGDELAELYKSYLQDFEIVSLEDPFEQDDFESWSKLTASVPIQVVGDDLTVTNTERIQMCIEKQACNCLLLKLNQIGTLSEAIAAAVLARSNGWSIMVSHRSGETEDVTIADVAVGLGSGQIKTGAPCRSERCCKYNQLLRIEEELGSKAKFAGENFRNPQ</sequence>
<feature type="binding site" evidence="12">
    <location>
        <position position="289"/>
    </location>
    <ligand>
        <name>Mg(2+)</name>
        <dbReference type="ChEBI" id="CHEBI:18420"/>
    </ligand>
</feature>
<dbReference type="GO" id="GO:0006096">
    <property type="term" value="P:glycolytic process"/>
    <property type="evidence" value="ECO:0007669"/>
    <property type="project" value="UniProtKB-UniPathway"/>
</dbReference>
<dbReference type="HAMAP" id="MF_00318">
    <property type="entry name" value="Enolase"/>
    <property type="match status" value="1"/>
</dbReference>
<evidence type="ECO:0000313" key="16">
    <source>
        <dbReference type="Proteomes" id="UP000186922"/>
    </source>
</evidence>
<evidence type="ECO:0000256" key="5">
    <source>
        <dbReference type="ARBA" id="ARBA00022842"/>
    </source>
</evidence>
<evidence type="ECO:0000256" key="10">
    <source>
        <dbReference type="PIRSR" id="PIRSR001400-1"/>
    </source>
</evidence>
<dbReference type="FunFam" id="3.30.390.10:FF:000001">
    <property type="entry name" value="Enolase"/>
    <property type="match status" value="1"/>
</dbReference>
<dbReference type="GO" id="GO:0000015">
    <property type="term" value="C:phosphopyruvate hydratase complex"/>
    <property type="evidence" value="ECO:0007669"/>
    <property type="project" value="InterPro"/>
</dbReference>
<dbReference type="InterPro" id="IPR029017">
    <property type="entry name" value="Enolase-like_N"/>
</dbReference>
<dbReference type="SMART" id="SM01193">
    <property type="entry name" value="Enolase_N"/>
    <property type="match status" value="1"/>
</dbReference>
<dbReference type="InterPro" id="IPR020809">
    <property type="entry name" value="Enolase_CS"/>
</dbReference>
<dbReference type="STRING" id="947166.A0A1D1ULA2"/>
<evidence type="ECO:0000256" key="12">
    <source>
        <dbReference type="PIRSR" id="PIRSR001400-3"/>
    </source>
</evidence>
<reference evidence="15 16" key="1">
    <citation type="journal article" date="2016" name="Nat. Commun.">
        <title>Extremotolerant tardigrade genome and improved radiotolerance of human cultured cells by tardigrade-unique protein.</title>
        <authorList>
            <person name="Hashimoto T."/>
            <person name="Horikawa D.D."/>
            <person name="Saito Y."/>
            <person name="Kuwahara H."/>
            <person name="Kozuka-Hata H."/>
            <person name="Shin-I T."/>
            <person name="Minakuchi Y."/>
            <person name="Ohishi K."/>
            <person name="Motoyama A."/>
            <person name="Aizu T."/>
            <person name="Enomoto A."/>
            <person name="Kondo K."/>
            <person name="Tanaka S."/>
            <person name="Hara Y."/>
            <person name="Koshikawa S."/>
            <person name="Sagara H."/>
            <person name="Miura T."/>
            <person name="Yokobori S."/>
            <person name="Miyagawa K."/>
            <person name="Suzuki Y."/>
            <person name="Kubo T."/>
            <person name="Oyama M."/>
            <person name="Kohara Y."/>
            <person name="Fujiyama A."/>
            <person name="Arakawa K."/>
            <person name="Katayama T."/>
            <person name="Toyoda A."/>
            <person name="Kunieda T."/>
        </authorList>
    </citation>
    <scope>NUCLEOTIDE SEQUENCE [LARGE SCALE GENOMIC DNA]</scope>
    <source>
        <strain evidence="15 16">YOKOZUNA-1</strain>
    </source>
</reference>
<feature type="binding site" evidence="11">
    <location>
        <position position="390"/>
    </location>
    <ligand>
        <name>substrate</name>
    </ligand>
</feature>
<feature type="domain" description="Enolase N-terminal" evidence="14">
    <location>
        <begin position="4"/>
        <end position="135"/>
    </location>
</feature>
<dbReference type="Pfam" id="PF00113">
    <property type="entry name" value="Enolase_C"/>
    <property type="match status" value="1"/>
</dbReference>
<dbReference type="InterPro" id="IPR036849">
    <property type="entry name" value="Enolase-like_C_sf"/>
</dbReference>
<dbReference type="PROSITE" id="PS00164">
    <property type="entry name" value="ENOLASE"/>
    <property type="match status" value="1"/>
</dbReference>
<dbReference type="NCBIfam" id="TIGR01060">
    <property type="entry name" value="eno"/>
    <property type="match status" value="1"/>
</dbReference>
<keyword evidence="12" id="KW-0479">Metal-binding</keyword>
<dbReference type="CDD" id="cd03313">
    <property type="entry name" value="enolase"/>
    <property type="match status" value="1"/>
</dbReference>
<dbReference type="Proteomes" id="UP000186922">
    <property type="component" value="Unassembled WGS sequence"/>
</dbReference>
<dbReference type="PANTHER" id="PTHR11902:SF1">
    <property type="entry name" value="ENOLASE"/>
    <property type="match status" value="1"/>
</dbReference>
<dbReference type="Gene3D" id="3.20.20.120">
    <property type="entry name" value="Enolase-like C-terminal domain"/>
    <property type="match status" value="1"/>
</dbReference>
<dbReference type="SMART" id="SM01192">
    <property type="entry name" value="Enolase_C"/>
    <property type="match status" value="1"/>
</dbReference>
<name>A0A1D1ULA2_RAMVA</name>
<evidence type="ECO:0000256" key="3">
    <source>
        <dbReference type="ARBA" id="ARBA00012058"/>
    </source>
</evidence>
<accession>A0A1D1ULA2</accession>
<dbReference type="InterPro" id="IPR000941">
    <property type="entry name" value="Enolase"/>
</dbReference>
<dbReference type="OrthoDB" id="1739814at2759"/>
<keyword evidence="5 12" id="KW-0460">Magnesium</keyword>
<organism evidence="15 16">
    <name type="scientific">Ramazzottius varieornatus</name>
    <name type="common">Water bear</name>
    <name type="synonym">Tardigrade</name>
    <dbReference type="NCBI Taxonomy" id="947166"/>
    <lineage>
        <taxon>Eukaryota</taxon>
        <taxon>Metazoa</taxon>
        <taxon>Ecdysozoa</taxon>
        <taxon>Tardigrada</taxon>
        <taxon>Eutardigrada</taxon>
        <taxon>Parachela</taxon>
        <taxon>Hypsibioidea</taxon>
        <taxon>Ramazzottiidae</taxon>
        <taxon>Ramazzottius</taxon>
    </lineage>
</organism>
<evidence type="ECO:0000256" key="7">
    <source>
        <dbReference type="ARBA" id="ARBA00023239"/>
    </source>
</evidence>
<feature type="active site" description="Proton donor" evidence="10">
    <location>
        <position position="201"/>
    </location>
</feature>
<comment type="pathway">
    <text evidence="1">Carbohydrate degradation; glycolysis; pyruvate from D-glyceraldehyde 3-phosphate: step 4/5.</text>
</comment>
<dbReference type="GO" id="GO:0004634">
    <property type="term" value="F:phosphopyruvate hydratase activity"/>
    <property type="evidence" value="ECO:0007669"/>
    <property type="project" value="UniProtKB-EC"/>
</dbReference>
<feature type="binding site" evidence="11">
    <location>
        <begin position="366"/>
        <end position="369"/>
    </location>
    <ligand>
        <name>substrate</name>
    </ligand>
</feature>
<evidence type="ECO:0000313" key="15">
    <source>
        <dbReference type="EMBL" id="GAU87133.1"/>
    </source>
</evidence>
<dbReference type="Gene3D" id="3.30.390.10">
    <property type="entry name" value="Enolase-like, N-terminal domain"/>
    <property type="match status" value="1"/>
</dbReference>
<dbReference type="SUPFAM" id="SSF54826">
    <property type="entry name" value="Enolase N-terminal domain-like"/>
    <property type="match status" value="1"/>
</dbReference>
<comment type="similarity">
    <text evidence="2">Belongs to the enolase family.</text>
</comment>
<feature type="binding site" evidence="11">
    <location>
        <position position="289"/>
    </location>
    <ligand>
        <name>substrate</name>
    </ligand>
</feature>
<evidence type="ECO:0000256" key="6">
    <source>
        <dbReference type="ARBA" id="ARBA00023152"/>
    </source>
</evidence>
<evidence type="ECO:0000256" key="2">
    <source>
        <dbReference type="ARBA" id="ARBA00009604"/>
    </source>
</evidence>
<feature type="binding site" evidence="11">
    <location>
        <position position="314"/>
    </location>
    <ligand>
        <name>substrate</name>
    </ligand>
</feature>
<dbReference type="SFLD" id="SFLDG00178">
    <property type="entry name" value="enolase"/>
    <property type="match status" value="1"/>
</dbReference>
<keyword evidence="7" id="KW-0456">Lyase</keyword>
<dbReference type="PRINTS" id="PR00148">
    <property type="entry name" value="ENOLASE"/>
</dbReference>
<feature type="binding site" evidence="12">
    <location>
        <position position="236"/>
    </location>
    <ligand>
        <name>Mg(2+)</name>
        <dbReference type="ChEBI" id="CHEBI:18420"/>
    </ligand>
</feature>
<dbReference type="SFLD" id="SFLDS00001">
    <property type="entry name" value="Enolase"/>
    <property type="match status" value="1"/>
</dbReference>
<protein>
    <recommendedName>
        <fullName evidence="4">Enolase</fullName>
        <ecNumber evidence="3">4.2.1.11</ecNumber>
    </recommendedName>
    <alternativeName>
        <fullName evidence="8">2-phospho-D-glycerate hydro-lyase</fullName>
    </alternativeName>
    <alternativeName>
        <fullName evidence="9">2-phosphoglycerate dehydratase</fullName>
    </alternativeName>
</protein>
<dbReference type="InterPro" id="IPR020810">
    <property type="entry name" value="Enolase_C"/>
</dbReference>
<evidence type="ECO:0000259" key="14">
    <source>
        <dbReference type="SMART" id="SM01193"/>
    </source>
</evidence>
<dbReference type="SFLD" id="SFLDF00002">
    <property type="entry name" value="enolase"/>
    <property type="match status" value="1"/>
</dbReference>
<comment type="cofactor">
    <cofactor evidence="12">
        <name>Mg(2+)</name>
        <dbReference type="ChEBI" id="CHEBI:18420"/>
    </cofactor>
    <text evidence="12">Mg(2+) is required for catalysis and for stabilizing the dimer.</text>
</comment>
<dbReference type="PIRSF" id="PIRSF001400">
    <property type="entry name" value="Enolase"/>
    <property type="match status" value="1"/>
</dbReference>
<dbReference type="InterPro" id="IPR020811">
    <property type="entry name" value="Enolase_N"/>
</dbReference>
<evidence type="ECO:0000256" key="4">
    <source>
        <dbReference type="ARBA" id="ARBA00017068"/>
    </source>
</evidence>
<feature type="active site" description="Proton acceptor" evidence="10">
    <location>
        <position position="339"/>
    </location>
</feature>
<evidence type="ECO:0000256" key="1">
    <source>
        <dbReference type="ARBA" id="ARBA00005031"/>
    </source>
</evidence>
<evidence type="ECO:0000256" key="8">
    <source>
        <dbReference type="ARBA" id="ARBA00031125"/>
    </source>
</evidence>